<comment type="caution">
    <text evidence="11">The sequence shown here is derived from an EMBL/GenBank/DDBJ whole genome shotgun (WGS) entry which is preliminary data.</text>
</comment>
<evidence type="ECO:0000313" key="12">
    <source>
        <dbReference type="Proteomes" id="UP001208114"/>
    </source>
</evidence>
<dbReference type="EMBL" id="JAOTEN010000005">
    <property type="protein sequence ID" value="MCU7615442.1"/>
    <property type="molecule type" value="Genomic_DNA"/>
</dbReference>
<reference evidence="12" key="1">
    <citation type="submission" date="2023-07" db="EMBL/GenBank/DDBJ databases">
        <title>Chryseobacterium sp. GMJ5 Genome sequencing and assembly.</title>
        <authorList>
            <person name="Jung Y."/>
        </authorList>
    </citation>
    <scope>NUCLEOTIDE SEQUENCE [LARGE SCALE GENOMIC DNA]</scope>
    <source>
        <strain evidence="12">GMJ5</strain>
    </source>
</reference>
<keyword evidence="5" id="KW-0441">Lipid A biosynthesis</keyword>
<dbReference type="SUPFAM" id="SSF53756">
    <property type="entry name" value="UDP-Glycosyltransferase/glycogen phosphorylase"/>
    <property type="match status" value="1"/>
</dbReference>
<evidence type="ECO:0000256" key="7">
    <source>
        <dbReference type="ARBA" id="ARBA00022679"/>
    </source>
</evidence>
<gene>
    <name evidence="11" type="primary">lpxB</name>
    <name evidence="11" type="ORF">N0B16_13430</name>
</gene>
<evidence type="ECO:0000313" key="11">
    <source>
        <dbReference type="EMBL" id="MCU7615442.1"/>
    </source>
</evidence>
<dbReference type="RefSeq" id="WP_262991465.1">
    <property type="nucleotide sequence ID" value="NZ_JAOTEN010000005.1"/>
</dbReference>
<dbReference type="Pfam" id="PF02684">
    <property type="entry name" value="LpxB"/>
    <property type="match status" value="1"/>
</dbReference>
<keyword evidence="12" id="KW-1185">Reference proteome</keyword>
<dbReference type="NCBIfam" id="TIGR00215">
    <property type="entry name" value="lpxB"/>
    <property type="match status" value="1"/>
</dbReference>
<evidence type="ECO:0000256" key="6">
    <source>
        <dbReference type="ARBA" id="ARBA00022676"/>
    </source>
</evidence>
<evidence type="ECO:0000256" key="2">
    <source>
        <dbReference type="ARBA" id="ARBA00012687"/>
    </source>
</evidence>
<keyword evidence="4" id="KW-0444">Lipid biosynthesis</keyword>
<comment type="function">
    <text evidence="1">Condensation of UDP-2,3-diacylglucosamine and 2,3-diacylglucosamine-1-phosphate to form lipid A disaccharide, a precursor of lipid A, a phosphorylated glycolipid that anchors the lipopolysaccharide to the outer membrane of the cell.</text>
</comment>
<dbReference type="EC" id="2.4.1.182" evidence="2 10"/>
<keyword evidence="7 11" id="KW-0808">Transferase</keyword>
<evidence type="ECO:0000256" key="4">
    <source>
        <dbReference type="ARBA" id="ARBA00022516"/>
    </source>
</evidence>
<comment type="catalytic activity">
    <reaction evidence="9">
        <text>a lipid X + a UDP-2-N,3-O-bis[(3R)-3-hydroxyacyl]-alpha-D-glucosamine = a lipid A disaccharide + UDP + H(+)</text>
        <dbReference type="Rhea" id="RHEA:67828"/>
        <dbReference type="ChEBI" id="CHEBI:15378"/>
        <dbReference type="ChEBI" id="CHEBI:58223"/>
        <dbReference type="ChEBI" id="CHEBI:137748"/>
        <dbReference type="ChEBI" id="CHEBI:176338"/>
        <dbReference type="ChEBI" id="CHEBI:176343"/>
        <dbReference type="EC" id="2.4.1.182"/>
    </reaction>
</comment>
<evidence type="ECO:0000256" key="5">
    <source>
        <dbReference type="ARBA" id="ARBA00022556"/>
    </source>
</evidence>
<evidence type="ECO:0000256" key="8">
    <source>
        <dbReference type="ARBA" id="ARBA00023098"/>
    </source>
</evidence>
<evidence type="ECO:0000256" key="1">
    <source>
        <dbReference type="ARBA" id="ARBA00002056"/>
    </source>
</evidence>
<dbReference type="PANTHER" id="PTHR30372:SF4">
    <property type="entry name" value="LIPID-A-DISACCHARIDE SYNTHASE, MITOCHONDRIAL-RELATED"/>
    <property type="match status" value="1"/>
</dbReference>
<protein>
    <recommendedName>
        <fullName evidence="3 10">Lipid-A-disaccharide synthase</fullName>
        <ecNumber evidence="2 10">2.4.1.182</ecNumber>
    </recommendedName>
</protein>
<dbReference type="PANTHER" id="PTHR30372">
    <property type="entry name" value="LIPID-A-DISACCHARIDE SYNTHASE"/>
    <property type="match status" value="1"/>
</dbReference>
<evidence type="ECO:0000256" key="10">
    <source>
        <dbReference type="NCBIfam" id="TIGR00215"/>
    </source>
</evidence>
<dbReference type="GO" id="GO:0008915">
    <property type="term" value="F:lipid-A-disaccharide synthase activity"/>
    <property type="evidence" value="ECO:0007669"/>
    <property type="project" value="UniProtKB-EC"/>
</dbReference>
<evidence type="ECO:0000256" key="3">
    <source>
        <dbReference type="ARBA" id="ARBA00020902"/>
    </source>
</evidence>
<dbReference type="Proteomes" id="UP001208114">
    <property type="component" value="Unassembled WGS sequence"/>
</dbReference>
<organism evidence="11 12">
    <name type="scientific">Chryseobacterium gilvum</name>
    <dbReference type="NCBI Taxonomy" id="2976534"/>
    <lineage>
        <taxon>Bacteria</taxon>
        <taxon>Pseudomonadati</taxon>
        <taxon>Bacteroidota</taxon>
        <taxon>Flavobacteriia</taxon>
        <taxon>Flavobacteriales</taxon>
        <taxon>Weeksellaceae</taxon>
        <taxon>Chryseobacterium group</taxon>
        <taxon>Chryseobacterium</taxon>
    </lineage>
</organism>
<keyword evidence="6 11" id="KW-0328">Glycosyltransferase</keyword>
<proteinExistence type="predicted"/>
<keyword evidence="8" id="KW-0443">Lipid metabolism</keyword>
<accession>A0ABT2VZM2</accession>
<sequence>MKYYIIAGEASGDLHGSNLMKALQQKDPHAEFRFWGGDLMSKQGGALVKHYRDLAFMGFLEVAMNLRTILNNIKFCKEDIKNHQPDVLILVDYPGFNLRIAKFAKQLGIKVVYYISPQLWAWKEGRVEIIKKYVDEMMVILPFEKDFYQKHGVHSHFVGHPLLDAISSLEDLDPEIFKSENGLNEKEIIALLPGSRKQEVEKMLEIMLSVRPYFKEYQFVIAGAPSLPKEFYQKYVDENVHFVSNKTYDLLRCSKAALVTSGTATLETALLNVPEVVCYRGSTISYAIAKRLVKNIKYISLVNLIMDREVVKELIQNDLNTKNLMKELKLILEGEKRVKMLDEYTVLKEKLGGKGASENAAEVILNM</sequence>
<dbReference type="InterPro" id="IPR003835">
    <property type="entry name" value="Glyco_trans_19"/>
</dbReference>
<name>A0ABT2VZM2_9FLAO</name>
<evidence type="ECO:0000256" key="9">
    <source>
        <dbReference type="ARBA" id="ARBA00048975"/>
    </source>
</evidence>